<evidence type="ECO:0000313" key="3">
    <source>
        <dbReference type="Proteomes" id="UP000191905"/>
    </source>
</evidence>
<dbReference type="AlphaFoldDB" id="A0A1V8RMX0"/>
<keyword evidence="3" id="KW-1185">Reference proteome</keyword>
<dbReference type="Gene3D" id="3.30.70.1990">
    <property type="match status" value="1"/>
</dbReference>
<gene>
    <name evidence="2" type="ORF">BFN67_21905</name>
</gene>
<comment type="caution">
    <text evidence="2">The sequence shown here is derived from an EMBL/GenBank/DDBJ whole genome shotgun (WGS) entry which is preliminary data.</text>
</comment>
<reference evidence="2 3" key="1">
    <citation type="journal article" date="2016" name="Int. J. Syst. Evol. Microbiol.">
        <title>Pseudaminobacter manganicus sp. nov., isolated from sludge of a manganese mine.</title>
        <authorList>
            <person name="Li J."/>
            <person name="Huang J."/>
            <person name="Liao S."/>
            <person name="Wang G."/>
        </authorList>
    </citation>
    <scope>NUCLEOTIDE SEQUENCE [LARGE SCALE GENOMIC DNA]</scope>
    <source>
        <strain evidence="2 3">JH-7</strain>
    </source>
</reference>
<dbReference type="GO" id="GO:0016491">
    <property type="term" value="F:oxidoreductase activity"/>
    <property type="evidence" value="ECO:0007669"/>
    <property type="project" value="InterPro"/>
</dbReference>
<dbReference type="OrthoDB" id="20837at2"/>
<dbReference type="PANTHER" id="PTHR42923:SF17">
    <property type="entry name" value="AMINE OXIDASE DOMAIN-CONTAINING PROTEIN"/>
    <property type="match status" value="1"/>
</dbReference>
<dbReference type="InterPro" id="IPR002937">
    <property type="entry name" value="Amino_oxidase"/>
</dbReference>
<evidence type="ECO:0000259" key="1">
    <source>
        <dbReference type="Pfam" id="PF01593"/>
    </source>
</evidence>
<dbReference type="RefSeq" id="WP_080920741.1">
    <property type="nucleotide sequence ID" value="NZ_MDET01000030.1"/>
</dbReference>
<dbReference type="Pfam" id="PF01593">
    <property type="entry name" value="Amino_oxidase"/>
    <property type="match status" value="1"/>
</dbReference>
<dbReference type="Gene3D" id="3.50.50.60">
    <property type="entry name" value="FAD/NAD(P)-binding domain"/>
    <property type="match status" value="1"/>
</dbReference>
<protein>
    <submittedName>
        <fullName evidence="2">NAD/FAD-binding protein</fullName>
    </submittedName>
</protein>
<dbReference type="STRING" id="1873176.BFN67_21905"/>
<dbReference type="InterPro" id="IPR036188">
    <property type="entry name" value="FAD/NAD-bd_sf"/>
</dbReference>
<dbReference type="EMBL" id="MDET01000030">
    <property type="protein sequence ID" value="OQM74463.1"/>
    <property type="molecule type" value="Genomic_DNA"/>
</dbReference>
<organism evidence="2 3">
    <name type="scientific">Manganibacter manganicus</name>
    <dbReference type="NCBI Taxonomy" id="1873176"/>
    <lineage>
        <taxon>Bacteria</taxon>
        <taxon>Pseudomonadati</taxon>
        <taxon>Pseudomonadota</taxon>
        <taxon>Alphaproteobacteria</taxon>
        <taxon>Hyphomicrobiales</taxon>
        <taxon>Phyllobacteriaceae</taxon>
        <taxon>Manganibacter</taxon>
    </lineage>
</organism>
<proteinExistence type="predicted"/>
<name>A0A1V8RMX0_9HYPH</name>
<accession>A0A1V8RMX0</accession>
<dbReference type="SUPFAM" id="SSF51905">
    <property type="entry name" value="FAD/NAD(P)-binding domain"/>
    <property type="match status" value="1"/>
</dbReference>
<dbReference type="Proteomes" id="UP000191905">
    <property type="component" value="Unassembled WGS sequence"/>
</dbReference>
<evidence type="ECO:0000313" key="2">
    <source>
        <dbReference type="EMBL" id="OQM74463.1"/>
    </source>
</evidence>
<dbReference type="PANTHER" id="PTHR42923">
    <property type="entry name" value="PROTOPORPHYRINOGEN OXIDASE"/>
    <property type="match status" value="1"/>
</dbReference>
<dbReference type="Gene3D" id="1.10.405.20">
    <property type="match status" value="1"/>
</dbReference>
<dbReference type="InterPro" id="IPR050464">
    <property type="entry name" value="Zeta_carotene_desat/Oxidored"/>
</dbReference>
<feature type="domain" description="Amine oxidase" evidence="1">
    <location>
        <begin position="23"/>
        <end position="292"/>
    </location>
</feature>
<sequence length="449" mass="49324">MQKHGRKEDRGPSLDIAVVGSGISGLSAAWLLSRRHRVTLFEAENRLGGHSNTVDAAGVPVDTGFIVYNEATYPNLAALFDYVGVATKPSDMSFAVSLDDGRLEYSGTGLGGLFAQGSNLISPRFWRMLRDLVRFYREAPLDAATLGATSLDAYLDAAGYGAAFRDDHLYPMAAAIWSTPAADIGHYPAAAFIRFCETHGLLKLSGRPIWRTVEGGSRSYVRVLAGAVPEIVSNYPIKAIARTASGVDIAGHDGHRRHFDHVVIATHADQALAMLADPSPEERRLLGAFGYVDNEAILHSDSNLMPRRRKVWSSWNYMARETNHRRQLAVTYWMNRLQGIADEAPLFLTLNPHREIEPSAVLRRLNYRHPGFDGKAMAAQKQLWSLQGVHRTWFCGAYFGAGFHEDGLQAGLAVAEAAGGVRRPWTVRQESGRIHLRPVLPAMAEIEAA</sequence>